<dbReference type="EMBL" id="CP061839">
    <property type="protein sequence ID" value="QOW61533.1"/>
    <property type="molecule type" value="Genomic_DNA"/>
</dbReference>
<sequence length="420" mass="46253">MFEDFINALQNFRINKMRTLLSLLGIVIGVMSVVIITTLSQSLSKSISAEFERFSLDTLTIRARWNPDTKKQWVQFTEEYRNTLMQKIPKIKNIFYTNDFNAKFSKGNTVSGNKQVYAVEPDRLEAMGLQLDYGTFFSLGDYAYGLQKAVIGKNIAEELFPEGRAVGKTVTLQISSGYNDIPPYNFQFEVIGVLKDSQSWMGASPAESVFIPRQFYKHKLMFAGMEARDLWSAEVKLLNSEDIEYVQAQILLISKELANGFARPVWVFSAKEQLNTINKVVSLVGVVMTAVAAISLLVGGIGIMNIMLVTITERRKEIGIRKALGATKTAIRNQFLVESAALTLTGGVIGVGVGLVISNVIAKTVLPMLAENPNDITVITAFDIQGIIISFAVSVSIGIFFGLHPALKAAKLDPVEALAD</sequence>
<dbReference type="GO" id="GO:0005886">
    <property type="term" value="C:plasma membrane"/>
    <property type="evidence" value="ECO:0007669"/>
    <property type="project" value="UniProtKB-SubCell"/>
</dbReference>
<evidence type="ECO:0000313" key="10">
    <source>
        <dbReference type="Proteomes" id="UP000593915"/>
    </source>
</evidence>
<evidence type="ECO:0000259" key="8">
    <source>
        <dbReference type="Pfam" id="PF12704"/>
    </source>
</evidence>
<keyword evidence="5" id="KW-0472">Membrane</keyword>
<name>A0A7S6WQL8_9SPIR</name>
<evidence type="ECO:0000256" key="6">
    <source>
        <dbReference type="ARBA" id="ARBA00038076"/>
    </source>
</evidence>
<feature type="domain" description="MacB-like periplasmic core" evidence="8">
    <location>
        <begin position="19"/>
        <end position="250"/>
    </location>
</feature>
<evidence type="ECO:0000256" key="4">
    <source>
        <dbReference type="ARBA" id="ARBA00022989"/>
    </source>
</evidence>
<comment type="similarity">
    <text evidence="6">Belongs to the ABC-4 integral membrane protein family.</text>
</comment>
<dbReference type="Pfam" id="PF12704">
    <property type="entry name" value="MacB_PCD"/>
    <property type="match status" value="1"/>
</dbReference>
<proteinExistence type="inferred from homology"/>
<keyword evidence="2" id="KW-1003">Cell membrane</keyword>
<dbReference type="InterPro" id="IPR050250">
    <property type="entry name" value="Macrolide_Exporter_MacB"/>
</dbReference>
<evidence type="ECO:0000313" key="9">
    <source>
        <dbReference type="EMBL" id="QOW61533.1"/>
    </source>
</evidence>
<keyword evidence="4" id="KW-1133">Transmembrane helix</keyword>
<dbReference type="GeneID" id="301089114"/>
<dbReference type="RefSeq" id="WP_020964211.1">
    <property type="nucleotide sequence ID" value="NZ_CP045670.1"/>
</dbReference>
<dbReference type="Proteomes" id="UP000593915">
    <property type="component" value="Chromosome"/>
</dbReference>
<organism evidence="9 10">
    <name type="scientific">Treponema pedis</name>
    <dbReference type="NCBI Taxonomy" id="409322"/>
    <lineage>
        <taxon>Bacteria</taxon>
        <taxon>Pseudomonadati</taxon>
        <taxon>Spirochaetota</taxon>
        <taxon>Spirochaetia</taxon>
        <taxon>Spirochaetales</taxon>
        <taxon>Treponemataceae</taxon>
        <taxon>Treponema</taxon>
    </lineage>
</organism>
<dbReference type="InterPro" id="IPR003838">
    <property type="entry name" value="ABC3_permease_C"/>
</dbReference>
<evidence type="ECO:0000256" key="2">
    <source>
        <dbReference type="ARBA" id="ARBA00022475"/>
    </source>
</evidence>
<keyword evidence="3" id="KW-0812">Transmembrane</keyword>
<evidence type="ECO:0000256" key="1">
    <source>
        <dbReference type="ARBA" id="ARBA00004651"/>
    </source>
</evidence>
<dbReference type="AlphaFoldDB" id="A0A7S6WQL8"/>
<dbReference type="GO" id="GO:0022857">
    <property type="term" value="F:transmembrane transporter activity"/>
    <property type="evidence" value="ECO:0007669"/>
    <property type="project" value="TreeGrafter"/>
</dbReference>
<feature type="domain" description="ABC3 transporter permease C-terminal" evidence="7">
    <location>
        <begin position="291"/>
        <end position="414"/>
    </location>
</feature>
<gene>
    <name evidence="9" type="ORF">IFE08_03870</name>
</gene>
<dbReference type="Pfam" id="PF02687">
    <property type="entry name" value="FtsX"/>
    <property type="match status" value="1"/>
</dbReference>
<protein>
    <submittedName>
        <fullName evidence="9">ABC transporter permease</fullName>
    </submittedName>
</protein>
<evidence type="ECO:0000256" key="3">
    <source>
        <dbReference type="ARBA" id="ARBA00022692"/>
    </source>
</evidence>
<reference evidence="9 10" key="1">
    <citation type="submission" date="2020-09" db="EMBL/GenBank/DDBJ databases">
        <title>Characterization of Treponema spp. from bovine digital dermatitis in Korea.</title>
        <authorList>
            <person name="Espiritu H.M."/>
            <person name="Cho Y.I."/>
            <person name="Mamuad L."/>
        </authorList>
    </citation>
    <scope>NUCLEOTIDE SEQUENCE [LARGE SCALE GENOMIC DNA]</scope>
    <source>
        <strain evidence="9 10">KS1</strain>
    </source>
</reference>
<accession>A0A7S6WQL8</accession>
<comment type="subcellular location">
    <subcellularLocation>
        <location evidence="1">Cell membrane</location>
        <topology evidence="1">Multi-pass membrane protein</topology>
    </subcellularLocation>
</comment>
<dbReference type="InterPro" id="IPR025857">
    <property type="entry name" value="MacB_PCD"/>
</dbReference>
<evidence type="ECO:0000256" key="5">
    <source>
        <dbReference type="ARBA" id="ARBA00023136"/>
    </source>
</evidence>
<evidence type="ECO:0000259" key="7">
    <source>
        <dbReference type="Pfam" id="PF02687"/>
    </source>
</evidence>
<dbReference type="PANTHER" id="PTHR30572:SF4">
    <property type="entry name" value="ABC TRANSPORTER PERMEASE YTRF"/>
    <property type="match status" value="1"/>
</dbReference>
<dbReference type="PANTHER" id="PTHR30572">
    <property type="entry name" value="MEMBRANE COMPONENT OF TRANSPORTER-RELATED"/>
    <property type="match status" value="1"/>
</dbReference>